<evidence type="ECO:0000313" key="3">
    <source>
        <dbReference type="EMBL" id="KAG7293561.1"/>
    </source>
</evidence>
<proteinExistence type="predicted"/>
<feature type="coiled-coil region" evidence="1">
    <location>
        <begin position="118"/>
        <end position="173"/>
    </location>
</feature>
<evidence type="ECO:0000256" key="1">
    <source>
        <dbReference type="SAM" id="Coils"/>
    </source>
</evidence>
<gene>
    <name evidence="3" type="ORF">NEMBOFW57_003614</name>
</gene>
<dbReference type="AlphaFoldDB" id="A0AAD4F598"/>
<keyword evidence="1" id="KW-0175">Coiled coil</keyword>
<dbReference type="EMBL" id="JAHCVI010000001">
    <property type="protein sequence ID" value="KAG7293561.1"/>
    <property type="molecule type" value="Genomic_DNA"/>
</dbReference>
<evidence type="ECO:0000256" key="2">
    <source>
        <dbReference type="SAM" id="MobiDB-lite"/>
    </source>
</evidence>
<feature type="compositionally biased region" description="Low complexity" evidence="2">
    <location>
        <begin position="297"/>
        <end position="312"/>
    </location>
</feature>
<name>A0AAD4F598_9PEZI</name>
<accession>A0AAD4F598</accession>
<protein>
    <submittedName>
        <fullName evidence="3">Uncharacterized protein</fullName>
    </submittedName>
</protein>
<comment type="caution">
    <text evidence="3">The sequence shown here is derived from an EMBL/GenBank/DDBJ whole genome shotgun (WGS) entry which is preliminary data.</text>
</comment>
<sequence length="349" mass="39657">MVPVPLPSYSVPGSHSLKTSVLAADLDKQLRAEIQKSEDLLQDHDRRDVENKRILEDAAETDRRRREEIKDLQAQLHDAQIKELALQAAVTKLGKEGEQKDQLYNQQSIKLEQERQLAQNQGTEIIDLQHDKENLEQRNAVLTAEDTRLRDNIAALEAELEQERQANSEVEQCAGLCVSVSLHLLVELQRLVVVTHWVFLISHERIRALNTALTERAARMEQHRQERDGNAMEVIQLLNELDELDKVQKVLLRRLKTTRRENSNLRALLDSGQNGQQGENVALPLDVARHGEHSPALTRSRPSTSQRTTLQSHTSYDSYDSPATGRTLSETSANGKFVFCRKKTQRDAV</sequence>
<feature type="coiled-coil region" evidence="1">
    <location>
        <begin position="27"/>
        <end position="89"/>
    </location>
</feature>
<feature type="region of interest" description="Disordered" evidence="2">
    <location>
        <begin position="291"/>
        <end position="328"/>
    </location>
</feature>
<organism evidence="3 4">
    <name type="scientific">Staphylotrichum longicolle</name>
    <dbReference type="NCBI Taxonomy" id="669026"/>
    <lineage>
        <taxon>Eukaryota</taxon>
        <taxon>Fungi</taxon>
        <taxon>Dikarya</taxon>
        <taxon>Ascomycota</taxon>
        <taxon>Pezizomycotina</taxon>
        <taxon>Sordariomycetes</taxon>
        <taxon>Sordariomycetidae</taxon>
        <taxon>Sordariales</taxon>
        <taxon>Chaetomiaceae</taxon>
        <taxon>Staphylotrichum</taxon>
    </lineage>
</organism>
<keyword evidence="4" id="KW-1185">Reference proteome</keyword>
<reference evidence="3" key="1">
    <citation type="submission" date="2023-02" db="EMBL/GenBank/DDBJ databases">
        <authorList>
            <person name="Palmer J.M."/>
        </authorList>
    </citation>
    <scope>NUCLEOTIDE SEQUENCE</scope>
    <source>
        <strain evidence="3">FW57</strain>
    </source>
</reference>
<dbReference type="Proteomes" id="UP001197093">
    <property type="component" value="Unassembled WGS sequence"/>
</dbReference>
<evidence type="ECO:0000313" key="4">
    <source>
        <dbReference type="Proteomes" id="UP001197093"/>
    </source>
</evidence>